<comment type="caution">
    <text evidence="2">The sequence shown here is derived from an EMBL/GenBank/DDBJ whole genome shotgun (WGS) entry which is preliminary data.</text>
</comment>
<name>A0A1G4BMX9_9PEZI</name>
<protein>
    <submittedName>
        <fullName evidence="2">Uncharacterized protein</fullName>
    </submittedName>
</protein>
<dbReference type="AlphaFoldDB" id="A0A1G4BMX9"/>
<keyword evidence="3" id="KW-1185">Reference proteome</keyword>
<evidence type="ECO:0000313" key="2">
    <source>
        <dbReference type="EMBL" id="OHF02764.1"/>
    </source>
</evidence>
<organism evidence="2 3">
    <name type="scientific">Colletotrichum orchidophilum</name>
    <dbReference type="NCBI Taxonomy" id="1209926"/>
    <lineage>
        <taxon>Eukaryota</taxon>
        <taxon>Fungi</taxon>
        <taxon>Dikarya</taxon>
        <taxon>Ascomycota</taxon>
        <taxon>Pezizomycotina</taxon>
        <taxon>Sordariomycetes</taxon>
        <taxon>Hypocreomycetidae</taxon>
        <taxon>Glomerellales</taxon>
        <taxon>Glomerellaceae</taxon>
        <taxon>Colletotrichum</taxon>
    </lineage>
</organism>
<feature type="region of interest" description="Disordered" evidence="1">
    <location>
        <begin position="1"/>
        <end position="60"/>
    </location>
</feature>
<accession>A0A1G4BMX9</accession>
<gene>
    <name evidence="2" type="ORF">CORC01_01865</name>
</gene>
<dbReference type="GeneID" id="34555028"/>
<dbReference type="RefSeq" id="XP_022479902.1">
    <property type="nucleotide sequence ID" value="XM_022613518.1"/>
</dbReference>
<sequence length="60" mass="6144">MAIRSAGKLAAGSRGGATVWCTPSKARPTRRAAGRPECPKVEVGGGGGGRGERKQGPRRK</sequence>
<feature type="compositionally biased region" description="Basic and acidic residues" evidence="1">
    <location>
        <begin position="50"/>
        <end position="60"/>
    </location>
</feature>
<evidence type="ECO:0000256" key="1">
    <source>
        <dbReference type="SAM" id="MobiDB-lite"/>
    </source>
</evidence>
<dbReference type="Proteomes" id="UP000176998">
    <property type="component" value="Unassembled WGS sequence"/>
</dbReference>
<dbReference type="EMBL" id="MJBS01000010">
    <property type="protein sequence ID" value="OHF02764.1"/>
    <property type="molecule type" value="Genomic_DNA"/>
</dbReference>
<proteinExistence type="predicted"/>
<evidence type="ECO:0000313" key="3">
    <source>
        <dbReference type="Proteomes" id="UP000176998"/>
    </source>
</evidence>
<reference evidence="2 3" key="1">
    <citation type="submission" date="2016-09" db="EMBL/GenBank/DDBJ databases">
        <authorList>
            <person name="Capua I."/>
            <person name="De Benedictis P."/>
            <person name="Joannis T."/>
            <person name="Lombin L.H."/>
            <person name="Cattoli G."/>
        </authorList>
    </citation>
    <scope>NUCLEOTIDE SEQUENCE [LARGE SCALE GENOMIC DNA]</scope>
    <source>
        <strain evidence="2 3">IMI 309357</strain>
    </source>
</reference>